<dbReference type="OrthoDB" id="9809206at2"/>
<keyword evidence="3" id="KW-1003">Cell membrane</keyword>
<keyword evidence="7" id="KW-0997">Cell inner membrane</keyword>
<evidence type="ECO:0000256" key="3">
    <source>
        <dbReference type="ARBA" id="ARBA00022475"/>
    </source>
</evidence>
<evidence type="ECO:0000313" key="11">
    <source>
        <dbReference type="EMBL" id="TXL67404.1"/>
    </source>
</evidence>
<evidence type="ECO:0000313" key="12">
    <source>
        <dbReference type="Proteomes" id="UP000321548"/>
    </source>
</evidence>
<dbReference type="SUPFAM" id="SSF82689">
    <property type="entry name" value="Mechanosensitive channel protein MscS (YggB), C-terminal domain"/>
    <property type="match status" value="1"/>
</dbReference>
<feature type="transmembrane region" description="Helical" evidence="7">
    <location>
        <begin position="16"/>
        <end position="34"/>
    </location>
</feature>
<dbReference type="SUPFAM" id="SSF50182">
    <property type="entry name" value="Sm-like ribonucleoproteins"/>
    <property type="match status" value="1"/>
</dbReference>
<evidence type="ECO:0000256" key="7">
    <source>
        <dbReference type="RuleBase" id="RU369025"/>
    </source>
</evidence>
<evidence type="ECO:0000256" key="6">
    <source>
        <dbReference type="ARBA" id="ARBA00023136"/>
    </source>
</evidence>
<keyword evidence="7" id="KW-0407">Ion channel</keyword>
<dbReference type="InterPro" id="IPR049142">
    <property type="entry name" value="MS_channel_1st"/>
</dbReference>
<dbReference type="Pfam" id="PF21082">
    <property type="entry name" value="MS_channel_3rd"/>
    <property type="match status" value="1"/>
</dbReference>
<dbReference type="Pfam" id="PF21088">
    <property type="entry name" value="MS_channel_1st"/>
    <property type="match status" value="1"/>
</dbReference>
<dbReference type="Pfam" id="PF05552">
    <property type="entry name" value="MS_channel_1st_1"/>
    <property type="match status" value="1"/>
</dbReference>
<dbReference type="InterPro" id="IPR010920">
    <property type="entry name" value="LSM_dom_sf"/>
</dbReference>
<keyword evidence="6 7" id="KW-0472">Membrane</keyword>
<dbReference type="Gene3D" id="1.10.287.1260">
    <property type="match status" value="1"/>
</dbReference>
<dbReference type="EMBL" id="VDUY01000002">
    <property type="protein sequence ID" value="TXL67404.1"/>
    <property type="molecule type" value="Genomic_DNA"/>
</dbReference>
<evidence type="ECO:0000256" key="2">
    <source>
        <dbReference type="ARBA" id="ARBA00008017"/>
    </source>
</evidence>
<keyword evidence="5 7" id="KW-1133">Transmembrane helix</keyword>
<feature type="domain" description="Mechanosensitive ion channel MscS C-terminal" evidence="9">
    <location>
        <begin position="177"/>
        <end position="257"/>
    </location>
</feature>
<feature type="transmembrane region" description="Helical" evidence="7">
    <location>
        <begin position="87"/>
        <end position="116"/>
    </location>
</feature>
<dbReference type="InterPro" id="IPR045275">
    <property type="entry name" value="MscS_archaea/bacteria_type"/>
</dbReference>
<comment type="caution">
    <text evidence="7">Lacks conserved residue(s) required for the propagation of feature annotation.</text>
</comment>
<sequence length="273" mass="29581">MSQEHIDTLIRYVAEYGLKLVVALLVLFVGKWIAGMIRKAVRRGMERGKVDPTLIGFLSNIVFYLLMVAVVIAAVSQVGIQTTSFVAVLGAAGLAVGLALQGSLSNFASGVLIILFRPFKVGDFVEAGGVGGTVDEIGILATLMRTPDNKGLTVPNSQIMGGHIVNFNAFDTRRCDMTFGIGYQDDIDRAKVIIADIVAKDPRCLDDPAPTLVVGALGESSVDILCRPWVKAGDYWGVYWDMQEMVKKRFDAEGISIPFPQRDVHLHQVARAA</sequence>
<dbReference type="PANTHER" id="PTHR30221">
    <property type="entry name" value="SMALL-CONDUCTANCE MECHANOSENSITIVE CHANNEL"/>
    <property type="match status" value="1"/>
</dbReference>
<accession>A0A5C8P285</accession>
<evidence type="ECO:0000256" key="4">
    <source>
        <dbReference type="ARBA" id="ARBA00022692"/>
    </source>
</evidence>
<proteinExistence type="inferred from homology"/>
<comment type="subunit">
    <text evidence="7">Homoheptamer.</text>
</comment>
<dbReference type="InterPro" id="IPR011066">
    <property type="entry name" value="MscS_channel_C_sf"/>
</dbReference>
<dbReference type="PANTHER" id="PTHR30221:SF1">
    <property type="entry name" value="SMALL-CONDUCTANCE MECHANOSENSITIVE CHANNEL"/>
    <property type="match status" value="1"/>
</dbReference>
<dbReference type="Pfam" id="PF00924">
    <property type="entry name" value="MS_channel_2nd"/>
    <property type="match status" value="1"/>
</dbReference>
<dbReference type="InterPro" id="IPR008910">
    <property type="entry name" value="MSC_TM_helix"/>
</dbReference>
<feature type="domain" description="Mechanosensitive ion channel transmembrane helices 2/3" evidence="10">
    <location>
        <begin position="60"/>
        <end position="101"/>
    </location>
</feature>
<dbReference type="InterPro" id="IPR006685">
    <property type="entry name" value="MscS_channel_2nd"/>
</dbReference>
<dbReference type="GO" id="GO:0008381">
    <property type="term" value="F:mechanosensitive monoatomic ion channel activity"/>
    <property type="evidence" value="ECO:0007669"/>
    <property type="project" value="InterPro"/>
</dbReference>
<keyword evidence="12" id="KW-1185">Reference proteome</keyword>
<dbReference type="InterPro" id="IPR049278">
    <property type="entry name" value="MS_channel_C"/>
</dbReference>
<evidence type="ECO:0000256" key="1">
    <source>
        <dbReference type="ARBA" id="ARBA00004651"/>
    </source>
</evidence>
<dbReference type="SUPFAM" id="SSF82861">
    <property type="entry name" value="Mechanosensitive channel protein MscS (YggB), transmembrane region"/>
    <property type="match status" value="1"/>
</dbReference>
<protein>
    <recommendedName>
        <fullName evidence="7">Small-conductance mechanosensitive channel</fullName>
    </recommendedName>
</protein>
<evidence type="ECO:0000259" key="9">
    <source>
        <dbReference type="Pfam" id="PF21082"/>
    </source>
</evidence>
<dbReference type="AlphaFoldDB" id="A0A5C8P285"/>
<evidence type="ECO:0000259" key="8">
    <source>
        <dbReference type="Pfam" id="PF00924"/>
    </source>
</evidence>
<dbReference type="InterPro" id="IPR011014">
    <property type="entry name" value="MscS_channel_TM-2"/>
</dbReference>
<organism evidence="11 12">
    <name type="scientific">Zeimonas arvi</name>
    <dbReference type="NCBI Taxonomy" id="2498847"/>
    <lineage>
        <taxon>Bacteria</taxon>
        <taxon>Pseudomonadati</taxon>
        <taxon>Pseudomonadota</taxon>
        <taxon>Betaproteobacteria</taxon>
        <taxon>Burkholderiales</taxon>
        <taxon>Burkholderiaceae</taxon>
        <taxon>Zeimonas</taxon>
    </lineage>
</organism>
<dbReference type="Proteomes" id="UP000321548">
    <property type="component" value="Unassembled WGS sequence"/>
</dbReference>
<comment type="similarity">
    <text evidence="2 7">Belongs to the MscS (TC 1.A.23) family.</text>
</comment>
<dbReference type="InterPro" id="IPR023408">
    <property type="entry name" value="MscS_beta-dom_sf"/>
</dbReference>
<feature type="transmembrane region" description="Helical" evidence="7">
    <location>
        <begin position="54"/>
        <end position="75"/>
    </location>
</feature>
<dbReference type="RefSeq" id="WP_147703743.1">
    <property type="nucleotide sequence ID" value="NZ_VDUY01000002.1"/>
</dbReference>
<dbReference type="Gene3D" id="2.30.30.60">
    <property type="match status" value="1"/>
</dbReference>
<comment type="caution">
    <text evidence="11">The sequence shown here is derived from an EMBL/GenBank/DDBJ whole genome shotgun (WGS) entry which is preliminary data.</text>
</comment>
<name>A0A5C8P285_9BURK</name>
<feature type="domain" description="Mechanosensitive ion channel MscS" evidence="8">
    <location>
        <begin position="103"/>
        <end position="168"/>
    </location>
</feature>
<comment type="subcellular location">
    <subcellularLocation>
        <location evidence="7">Cell inner membrane</location>
        <topology evidence="7">Multi-pass membrane protein</topology>
    </subcellularLocation>
    <subcellularLocation>
        <location evidence="1">Cell membrane</location>
        <topology evidence="1">Multi-pass membrane protein</topology>
    </subcellularLocation>
</comment>
<reference evidence="11 12" key="1">
    <citation type="submission" date="2019-06" db="EMBL/GenBank/DDBJ databases">
        <title>Quisquiliibacterium sp. nov., isolated from a maize field.</title>
        <authorList>
            <person name="Lin S.-Y."/>
            <person name="Tsai C.-F."/>
            <person name="Young C.-C."/>
        </authorList>
    </citation>
    <scope>NUCLEOTIDE SEQUENCE [LARGE SCALE GENOMIC DNA]</scope>
    <source>
        <strain evidence="11 12">CC-CFT501</strain>
    </source>
</reference>
<keyword evidence="4 7" id="KW-0812">Transmembrane</keyword>
<comment type="function">
    <text evidence="7">Mechanosensitive channel that participates in the regulation of osmotic pressure changes within the cell, opening in response to stretch forces in the membrane lipid bilayer, without the need for other proteins. Contributes to normal resistance to hypoosmotic shock. Forms an ion channel of 1.0 nanosiemens conductance with a slight preference for anions.</text>
</comment>
<evidence type="ECO:0000259" key="10">
    <source>
        <dbReference type="Pfam" id="PF21088"/>
    </source>
</evidence>
<dbReference type="Gene3D" id="3.30.70.100">
    <property type="match status" value="1"/>
</dbReference>
<keyword evidence="7" id="KW-0813">Transport</keyword>
<gene>
    <name evidence="11" type="ORF">FHP08_07340</name>
</gene>
<keyword evidence="7" id="KW-0406">Ion transport</keyword>
<dbReference type="GO" id="GO:0005886">
    <property type="term" value="C:plasma membrane"/>
    <property type="evidence" value="ECO:0007669"/>
    <property type="project" value="UniProtKB-SubCell"/>
</dbReference>
<evidence type="ECO:0000256" key="5">
    <source>
        <dbReference type="ARBA" id="ARBA00022989"/>
    </source>
</evidence>